<dbReference type="PRINTS" id="PR00385">
    <property type="entry name" value="P450"/>
</dbReference>
<evidence type="ECO:0000256" key="4">
    <source>
        <dbReference type="ARBA" id="ARBA00023002"/>
    </source>
</evidence>
<protein>
    <recommendedName>
        <fullName evidence="12">Cytochrome P450</fullName>
    </recommendedName>
</protein>
<dbReference type="InterPro" id="IPR036396">
    <property type="entry name" value="Cyt_P450_sf"/>
</dbReference>
<feature type="binding site" description="axial binding residue" evidence="7">
    <location>
        <position position="442"/>
    </location>
    <ligand>
        <name>heme</name>
        <dbReference type="ChEBI" id="CHEBI:30413"/>
    </ligand>
    <ligandPart>
        <name>Fe</name>
        <dbReference type="ChEBI" id="CHEBI:18248"/>
    </ligandPart>
</feature>
<dbReference type="GO" id="GO:0020037">
    <property type="term" value="F:heme binding"/>
    <property type="evidence" value="ECO:0007669"/>
    <property type="project" value="InterPro"/>
</dbReference>
<dbReference type="PANTHER" id="PTHR47947">
    <property type="entry name" value="CYTOCHROME P450 82C3-RELATED"/>
    <property type="match status" value="1"/>
</dbReference>
<sequence>MEFYLIVSILVATIFSILVHRLLLHILHRKRVKNQKPPQAKGAWPIIGHLYLLGGPDLPHKVLGDMAEKHGPIFTIKLGVHQALVVSDAEIAKDCFTTNDKAFASRPKMEASKIMAYNNAVFGVAPYGDYWRQVRKMVVFEVLSQRRVEMLGHIRASEVRASLKDLYDGWGTNKLTGSSESQMVKVEMSQWSGNLVLNIVVRIISGKRFSPNDEEGVRFQAVVRKYFELFGAFLVADFIPYLNWLDVGGYKKLMKNTGKDLDNIFDRWLKEHKQESASEDQFPGFGHDTIIKATSLQILVAGVDTTSVTLTWALALLLNNPKALETAQDEIDEHVGRDRLVEESDLKNLVYLDAIIKETLRLYPAGPLSVPHESVEDCIVGGYNIPKGTRLVLNLWKLQRDPNIWSDPEEFKPERFLTSHKDIDVKGNHYELLPFGSGRRMCPGVLFALQALVLTLASLIQQFALKKPSNEPVDMTESMGMTNSKATPLDVLLSPRLPSNMYNVGS</sequence>
<evidence type="ECO:0000256" key="8">
    <source>
        <dbReference type="RuleBase" id="RU000461"/>
    </source>
</evidence>
<dbReference type="InterPro" id="IPR050651">
    <property type="entry name" value="Plant_Cytochrome_P450_Monoox"/>
</dbReference>
<dbReference type="SUPFAM" id="SSF48264">
    <property type="entry name" value="Cytochrome P450"/>
    <property type="match status" value="1"/>
</dbReference>
<evidence type="ECO:0000256" key="6">
    <source>
        <dbReference type="ARBA" id="ARBA00023033"/>
    </source>
</evidence>
<comment type="similarity">
    <text evidence="8">Belongs to the cytochrome P450 family.</text>
</comment>
<evidence type="ECO:0000313" key="11">
    <source>
        <dbReference type="Proteomes" id="UP001177003"/>
    </source>
</evidence>
<organism evidence="10 11">
    <name type="scientific">Lactuca saligna</name>
    <name type="common">Willowleaf lettuce</name>
    <dbReference type="NCBI Taxonomy" id="75948"/>
    <lineage>
        <taxon>Eukaryota</taxon>
        <taxon>Viridiplantae</taxon>
        <taxon>Streptophyta</taxon>
        <taxon>Embryophyta</taxon>
        <taxon>Tracheophyta</taxon>
        <taxon>Spermatophyta</taxon>
        <taxon>Magnoliopsida</taxon>
        <taxon>eudicotyledons</taxon>
        <taxon>Gunneridae</taxon>
        <taxon>Pentapetalae</taxon>
        <taxon>asterids</taxon>
        <taxon>campanulids</taxon>
        <taxon>Asterales</taxon>
        <taxon>Asteraceae</taxon>
        <taxon>Cichorioideae</taxon>
        <taxon>Cichorieae</taxon>
        <taxon>Lactucinae</taxon>
        <taxon>Lactuca</taxon>
    </lineage>
</organism>
<keyword evidence="9" id="KW-0472">Membrane</keyword>
<name>A0AA36E3M9_LACSI</name>
<dbReference type="InterPro" id="IPR017972">
    <property type="entry name" value="Cyt_P450_CS"/>
</dbReference>
<dbReference type="PANTHER" id="PTHR47947:SF43">
    <property type="entry name" value="CYTOCHROME P450-RELATED"/>
    <property type="match status" value="1"/>
</dbReference>
<comment type="cofactor">
    <cofactor evidence="1 7">
        <name>heme</name>
        <dbReference type="ChEBI" id="CHEBI:30413"/>
    </cofactor>
</comment>
<evidence type="ECO:0008006" key="12">
    <source>
        <dbReference type="Google" id="ProtNLM"/>
    </source>
</evidence>
<keyword evidence="4 8" id="KW-0560">Oxidoreductase</keyword>
<dbReference type="InterPro" id="IPR001128">
    <property type="entry name" value="Cyt_P450"/>
</dbReference>
<dbReference type="AlphaFoldDB" id="A0AA36E3M9"/>
<keyword evidence="6 8" id="KW-0503">Monooxygenase</keyword>
<dbReference type="EMBL" id="OX465080">
    <property type="protein sequence ID" value="CAI9281771.1"/>
    <property type="molecule type" value="Genomic_DNA"/>
</dbReference>
<accession>A0AA36E3M9</accession>
<feature type="transmembrane region" description="Helical" evidence="9">
    <location>
        <begin position="445"/>
        <end position="465"/>
    </location>
</feature>
<keyword evidence="9" id="KW-1133">Transmembrane helix</keyword>
<evidence type="ECO:0000256" key="9">
    <source>
        <dbReference type="SAM" id="Phobius"/>
    </source>
</evidence>
<dbReference type="Pfam" id="PF00067">
    <property type="entry name" value="p450"/>
    <property type="match status" value="1"/>
</dbReference>
<evidence type="ECO:0000313" key="10">
    <source>
        <dbReference type="EMBL" id="CAI9281771.1"/>
    </source>
</evidence>
<dbReference type="GO" id="GO:0005506">
    <property type="term" value="F:iron ion binding"/>
    <property type="evidence" value="ECO:0007669"/>
    <property type="project" value="InterPro"/>
</dbReference>
<dbReference type="Proteomes" id="UP001177003">
    <property type="component" value="Chromosome 4"/>
</dbReference>
<evidence type="ECO:0000256" key="5">
    <source>
        <dbReference type="ARBA" id="ARBA00023004"/>
    </source>
</evidence>
<evidence type="ECO:0000256" key="3">
    <source>
        <dbReference type="ARBA" id="ARBA00022723"/>
    </source>
</evidence>
<keyword evidence="5 7" id="KW-0408">Iron</keyword>
<proteinExistence type="inferred from homology"/>
<dbReference type="InterPro" id="IPR002401">
    <property type="entry name" value="Cyt_P450_E_grp-I"/>
</dbReference>
<keyword evidence="9" id="KW-0812">Transmembrane</keyword>
<feature type="transmembrane region" description="Helical" evidence="9">
    <location>
        <begin position="6"/>
        <end position="27"/>
    </location>
</feature>
<reference evidence="10" key="1">
    <citation type="submission" date="2023-04" db="EMBL/GenBank/DDBJ databases">
        <authorList>
            <person name="Vijverberg K."/>
            <person name="Xiong W."/>
            <person name="Schranz E."/>
        </authorList>
    </citation>
    <scope>NUCLEOTIDE SEQUENCE</scope>
</reference>
<dbReference type="Gene3D" id="1.10.630.10">
    <property type="entry name" value="Cytochrome P450"/>
    <property type="match status" value="1"/>
</dbReference>
<evidence type="ECO:0000256" key="1">
    <source>
        <dbReference type="ARBA" id="ARBA00001971"/>
    </source>
</evidence>
<dbReference type="FunFam" id="1.10.630.10:FF:000026">
    <property type="entry name" value="Cytochrome P450 82C4"/>
    <property type="match status" value="1"/>
</dbReference>
<dbReference type="GO" id="GO:0016705">
    <property type="term" value="F:oxidoreductase activity, acting on paired donors, with incorporation or reduction of molecular oxygen"/>
    <property type="evidence" value="ECO:0007669"/>
    <property type="project" value="InterPro"/>
</dbReference>
<gene>
    <name evidence="10" type="ORF">LSALG_LOCUS21446</name>
</gene>
<evidence type="ECO:0000256" key="2">
    <source>
        <dbReference type="ARBA" id="ARBA00022617"/>
    </source>
</evidence>
<keyword evidence="2 7" id="KW-0349">Heme</keyword>
<dbReference type="PROSITE" id="PS00086">
    <property type="entry name" value="CYTOCHROME_P450"/>
    <property type="match status" value="1"/>
</dbReference>
<keyword evidence="11" id="KW-1185">Reference proteome</keyword>
<dbReference type="GO" id="GO:0004497">
    <property type="term" value="F:monooxygenase activity"/>
    <property type="evidence" value="ECO:0007669"/>
    <property type="project" value="UniProtKB-KW"/>
</dbReference>
<evidence type="ECO:0000256" key="7">
    <source>
        <dbReference type="PIRSR" id="PIRSR602401-1"/>
    </source>
</evidence>
<dbReference type="PRINTS" id="PR00463">
    <property type="entry name" value="EP450I"/>
</dbReference>
<keyword evidence="3 7" id="KW-0479">Metal-binding</keyword>